<dbReference type="InterPro" id="IPR045500">
    <property type="entry name" value="DUF6491"/>
</dbReference>
<keyword evidence="1" id="KW-0732">Signal</keyword>
<organism evidence="2 3">
    <name type="scientific">Parvularcula mediterranea</name>
    <dbReference type="NCBI Taxonomy" id="2732508"/>
    <lineage>
        <taxon>Bacteria</taxon>
        <taxon>Pseudomonadati</taxon>
        <taxon>Pseudomonadota</taxon>
        <taxon>Alphaproteobacteria</taxon>
        <taxon>Parvularculales</taxon>
        <taxon>Parvularculaceae</taxon>
        <taxon>Parvularcula</taxon>
    </lineage>
</organism>
<gene>
    <name evidence="2" type="ORF">HK107_03715</name>
</gene>
<dbReference type="Proteomes" id="UP000536835">
    <property type="component" value="Unassembled WGS sequence"/>
</dbReference>
<evidence type="ECO:0000313" key="3">
    <source>
        <dbReference type="Proteomes" id="UP000536835"/>
    </source>
</evidence>
<reference evidence="2 3" key="1">
    <citation type="submission" date="2020-05" db="EMBL/GenBank/DDBJ databases">
        <title>Parvularcula mediterraneae sp. nov., isolated from polypropylene straw from shallow seawater of the seashore of Laganas in Zakynthos island, Greece.</title>
        <authorList>
            <person name="Szabo I."/>
            <person name="Al-Omari J."/>
            <person name="Rado J."/>
            <person name="Szerdahelyi G.S."/>
        </authorList>
    </citation>
    <scope>NUCLEOTIDE SEQUENCE [LARGE SCALE GENOMIC DNA]</scope>
    <source>
        <strain evidence="2 3">ZS-1/3</strain>
    </source>
</reference>
<dbReference type="EMBL" id="JABFCX010000002">
    <property type="protein sequence ID" value="NNU15433.1"/>
    <property type="molecule type" value="Genomic_DNA"/>
</dbReference>
<dbReference type="Pfam" id="PF20101">
    <property type="entry name" value="DUF6491"/>
    <property type="match status" value="1"/>
</dbReference>
<name>A0A7Y3RJX7_9PROT</name>
<dbReference type="PROSITE" id="PS51257">
    <property type="entry name" value="PROKAR_LIPOPROTEIN"/>
    <property type="match status" value="1"/>
</dbReference>
<evidence type="ECO:0008006" key="4">
    <source>
        <dbReference type="Google" id="ProtNLM"/>
    </source>
</evidence>
<accession>A0A7Y3RJX7</accession>
<proteinExistence type="predicted"/>
<comment type="caution">
    <text evidence="2">The sequence shown here is derived from an EMBL/GenBank/DDBJ whole genome shotgun (WGS) entry which is preliminary data.</text>
</comment>
<feature type="chain" id="PRO_5031340854" description="Lipoprotein" evidence="1">
    <location>
        <begin position="19"/>
        <end position="139"/>
    </location>
</feature>
<sequence length="139" mass="14958">MRAIGCCLLATVLLSSCASTDSGERLTVETDPKVGEQIDSICFSRAINGFSQWGGRDGLVLTRGVNDKFLVTFVGPCPEARNALRIGFDRRFAGSGCVRPGNLIYMSSSFSAGGANPLDSGFCRVGRVYEYDRKTDEAE</sequence>
<protein>
    <recommendedName>
        <fullName evidence="4">Lipoprotein</fullName>
    </recommendedName>
</protein>
<keyword evidence="3" id="KW-1185">Reference proteome</keyword>
<evidence type="ECO:0000313" key="2">
    <source>
        <dbReference type="EMBL" id="NNU15433.1"/>
    </source>
</evidence>
<dbReference type="RefSeq" id="WP_173196903.1">
    <property type="nucleotide sequence ID" value="NZ_JABFCX010000002.1"/>
</dbReference>
<dbReference type="AlphaFoldDB" id="A0A7Y3RJX7"/>
<evidence type="ECO:0000256" key="1">
    <source>
        <dbReference type="SAM" id="SignalP"/>
    </source>
</evidence>
<feature type="signal peptide" evidence="1">
    <location>
        <begin position="1"/>
        <end position="18"/>
    </location>
</feature>